<keyword evidence="2" id="KW-1185">Reference proteome</keyword>
<sequence>MNPDLVYLAQTETTVGFLSQNAEALARIKNRPSGKSFLISVDSLGTLRSFTRVPKRHKKSVRKSQKTTFAYPCGLAIRVVKDAEHSQFLKKIKWSYSTSSNPSGKGFDEVYAQEKADVILFTCKGFFESKPSSILRLGKRKMRKLR</sequence>
<evidence type="ECO:0000313" key="1">
    <source>
        <dbReference type="EMBL" id="AOO64033.1"/>
    </source>
</evidence>
<name>A0A1D7TG99_9BACT</name>
<dbReference type="EMBL" id="CP017111">
    <property type="protein sequence ID" value="AOO64033.1"/>
    <property type="molecule type" value="Genomic_DNA"/>
</dbReference>
<dbReference type="STRING" id="1193502.SHALO_0236"/>
<reference evidence="2" key="1">
    <citation type="submission" date="2016-08" db="EMBL/GenBank/DDBJ databases">
        <title>Complete genome sequence of the organohalide-respiring Epsilonproteobacterium Sulfurospirillum halorespirans.</title>
        <authorList>
            <person name="Goris T."/>
            <person name="Zimmermann J."/>
            <person name="Schenz B."/>
            <person name="Lemos M."/>
            <person name="Hackermueller J."/>
            <person name="Diekert G."/>
        </authorList>
    </citation>
    <scope>NUCLEOTIDE SEQUENCE [LARGE SCALE GENOMIC DNA]</scope>
    <source>
        <strain>DSM 13726</strain>
        <strain evidence="2">PCE-M2</strain>
    </source>
</reference>
<dbReference type="Proteomes" id="UP000094609">
    <property type="component" value="Chromosome"/>
</dbReference>
<dbReference type="PATRIC" id="fig|1193502.14.peg.240"/>
<gene>
    <name evidence="1" type="ORF">SHALO_0236</name>
</gene>
<dbReference type="Gene3D" id="3.90.870.10">
    <property type="entry name" value="DHBP synthase"/>
    <property type="match status" value="1"/>
</dbReference>
<dbReference type="AlphaFoldDB" id="A0A1D7TG99"/>
<dbReference type="SUPFAM" id="SSF55821">
    <property type="entry name" value="YrdC/RibB"/>
    <property type="match status" value="1"/>
</dbReference>
<accession>A0A1D7TG99</accession>
<proteinExistence type="predicted"/>
<protein>
    <submittedName>
        <fullName evidence="1">Putative RNA binding protein</fullName>
    </submittedName>
</protein>
<dbReference type="RefSeq" id="WP_069477014.1">
    <property type="nucleotide sequence ID" value="NZ_CP017111.1"/>
</dbReference>
<dbReference type="InterPro" id="IPR017945">
    <property type="entry name" value="DHBP_synth_RibB-like_a/b_dom"/>
</dbReference>
<evidence type="ECO:0000313" key="2">
    <source>
        <dbReference type="Proteomes" id="UP000094609"/>
    </source>
</evidence>
<organism evidence="1 2">
    <name type="scientific">Sulfurospirillum halorespirans DSM 13726</name>
    <dbReference type="NCBI Taxonomy" id="1193502"/>
    <lineage>
        <taxon>Bacteria</taxon>
        <taxon>Pseudomonadati</taxon>
        <taxon>Campylobacterota</taxon>
        <taxon>Epsilonproteobacteria</taxon>
        <taxon>Campylobacterales</taxon>
        <taxon>Sulfurospirillaceae</taxon>
        <taxon>Sulfurospirillum</taxon>
    </lineage>
</organism>
<dbReference type="KEGG" id="shal:SHALO_0236"/>